<feature type="domain" description="Non-reducing end beta-L-arabinofuranosidase-like GH127 C-terminal" evidence="4">
    <location>
        <begin position="536"/>
        <end position="656"/>
    </location>
</feature>
<dbReference type="OrthoDB" id="9757939at2"/>
<proteinExistence type="predicted"/>
<evidence type="ECO:0000259" key="4">
    <source>
        <dbReference type="Pfam" id="PF20737"/>
    </source>
</evidence>
<evidence type="ECO:0000313" key="5">
    <source>
        <dbReference type="EMBL" id="ARU52199.1"/>
    </source>
</evidence>
<dbReference type="PANTHER" id="PTHR43465">
    <property type="entry name" value="DUF1680 DOMAIN PROTEIN (AFU_ORTHOLOGUE AFUA_1G08910)"/>
    <property type="match status" value="1"/>
</dbReference>
<dbReference type="Proteomes" id="UP000196228">
    <property type="component" value="Chromosome"/>
</dbReference>
<protein>
    <recommendedName>
        <fullName evidence="7">Glycoside hydrolase family 127 protein</fullName>
    </recommendedName>
</protein>
<feature type="compositionally biased region" description="Gly residues" evidence="1">
    <location>
        <begin position="614"/>
        <end position="625"/>
    </location>
</feature>
<dbReference type="EMBL" id="CP021383">
    <property type="protein sequence ID" value="ARU52199.1"/>
    <property type="molecule type" value="Genomic_DNA"/>
</dbReference>
<accession>A0A1Y0HVV3</accession>
<feature type="compositionally biased region" description="Low complexity" evidence="1">
    <location>
        <begin position="1"/>
        <end position="23"/>
    </location>
</feature>
<evidence type="ECO:0000259" key="2">
    <source>
        <dbReference type="Pfam" id="PF07944"/>
    </source>
</evidence>
<dbReference type="InterPro" id="IPR049049">
    <property type="entry name" value="Beta-AFase-like_GH127_C"/>
</dbReference>
<dbReference type="Pfam" id="PF20737">
    <property type="entry name" value="Glyco_hydro127C"/>
    <property type="match status" value="1"/>
</dbReference>
<evidence type="ECO:0000259" key="3">
    <source>
        <dbReference type="Pfam" id="PF20736"/>
    </source>
</evidence>
<gene>
    <name evidence="5" type="ORF">CBR64_12740</name>
</gene>
<feature type="domain" description="Non-reducing end beta-L-arabinofuranosidase-like GH127 middle" evidence="3">
    <location>
        <begin position="442"/>
        <end position="508"/>
    </location>
</feature>
<sequence>MTTTPTVPRTTGTGARPTDGGRPVVPATGRLQPLGLAQVRITGGFWAERQEVNRTATLAHIEHWLEAEGWLPNFDAVVRGDVATTRRGREFSDSEVYKLLEAMAWELGRRPDDDLEDRFAAIVRRVAAAQAPDGYLCTRFGSPGQEARYTDLEWGHELYVQGHLLQAAVARARTGHPDDLLVEVARRSADHVCETFGPDGIQGVCGHAEVEVALAELGRALDEPRYVRQAALFVERRGHRTLADIEWGRAYYQDDVPVREATVFRGHAVRANYLAAGAIDVAVETGDDELVAAVARQWERTQAARTYVTGGQGSHHQDEAFGDDFVLPPDRAYSETCASIGSVMVAWRLLLAQGDPRYADVVERTLFNVVATSPARDGRAFYYANTLHQRVPGEPAAPDQVSKRAESSLRAPWFEVSCCPPNVARTFASLAGYLATVDDGGVQLHQYAPSEVRATLPSGEPVALDVQTGYPADGRVRVRVVEAPERWALTLRVPAWSGSGRLVVDDGPARQVPAGTVAVPDLRPGSVVTLELDVAPRFLVPDERVDAVRGCVAVQRGPEVLCVESVDLPGGRDVADLRVDVAVVPREEDGRVVVRGLLVDPATGPWPYTPLRGGAPGRTGAGRPGGEPVATPVDVRLVPYHDWAERGPSTMRVWLPTVGSGA</sequence>
<dbReference type="InterPro" id="IPR008928">
    <property type="entry name" value="6-hairpin_glycosidase_sf"/>
</dbReference>
<dbReference type="InterPro" id="IPR049046">
    <property type="entry name" value="Beta-AFase-like_GH127_middle"/>
</dbReference>
<reference evidence="5 6" key="1">
    <citation type="submission" date="2017-05" db="EMBL/GenBank/DDBJ databases">
        <authorList>
            <person name="Song R."/>
            <person name="Chenine A.L."/>
            <person name="Ruprecht R.M."/>
        </authorList>
    </citation>
    <scope>NUCLEOTIDE SEQUENCE [LARGE SCALE GENOMIC DNA]</scope>
    <source>
        <strain evidence="5 6">PSBB019</strain>
    </source>
</reference>
<dbReference type="InterPro" id="IPR012878">
    <property type="entry name" value="Beta-AFase-like_GH127_cat"/>
</dbReference>
<dbReference type="RefSeq" id="WP_087471205.1">
    <property type="nucleotide sequence ID" value="NZ_CP021383.1"/>
</dbReference>
<dbReference type="KEGG" id="cceu:CBR64_12740"/>
<dbReference type="GO" id="GO:0005975">
    <property type="term" value="P:carbohydrate metabolic process"/>
    <property type="evidence" value="ECO:0007669"/>
    <property type="project" value="InterPro"/>
</dbReference>
<feature type="region of interest" description="Disordered" evidence="1">
    <location>
        <begin position="608"/>
        <end position="630"/>
    </location>
</feature>
<dbReference type="Pfam" id="PF07944">
    <property type="entry name" value="Beta-AFase-like_GH127_cat"/>
    <property type="match status" value="1"/>
</dbReference>
<organism evidence="5 6">
    <name type="scientific">Cellulosimicrobium cellulans</name>
    <name type="common">Arthrobacter luteus</name>
    <dbReference type="NCBI Taxonomy" id="1710"/>
    <lineage>
        <taxon>Bacteria</taxon>
        <taxon>Bacillati</taxon>
        <taxon>Actinomycetota</taxon>
        <taxon>Actinomycetes</taxon>
        <taxon>Micrococcales</taxon>
        <taxon>Promicromonosporaceae</taxon>
        <taxon>Cellulosimicrobium</taxon>
    </lineage>
</organism>
<feature type="domain" description="Non-reducing end beta-L-arabinofuranosidase-like GH127 catalytic" evidence="2">
    <location>
        <begin position="38"/>
        <end position="431"/>
    </location>
</feature>
<name>A0A1Y0HVV3_CELCE</name>
<dbReference type="PANTHER" id="PTHR43465:SF2">
    <property type="entry name" value="DUF1680 DOMAIN PROTEIN (AFU_ORTHOLOGUE AFUA_1G08910)"/>
    <property type="match status" value="1"/>
</dbReference>
<evidence type="ECO:0000313" key="6">
    <source>
        <dbReference type="Proteomes" id="UP000196228"/>
    </source>
</evidence>
<dbReference type="SUPFAM" id="SSF48208">
    <property type="entry name" value="Six-hairpin glycosidases"/>
    <property type="match status" value="1"/>
</dbReference>
<dbReference type="Pfam" id="PF20736">
    <property type="entry name" value="Glyco_hydro127M"/>
    <property type="match status" value="1"/>
</dbReference>
<dbReference type="AlphaFoldDB" id="A0A1Y0HVV3"/>
<dbReference type="InterPro" id="IPR049174">
    <property type="entry name" value="Beta-AFase-like"/>
</dbReference>
<evidence type="ECO:0008006" key="7">
    <source>
        <dbReference type="Google" id="ProtNLM"/>
    </source>
</evidence>
<evidence type="ECO:0000256" key="1">
    <source>
        <dbReference type="SAM" id="MobiDB-lite"/>
    </source>
</evidence>
<feature type="region of interest" description="Disordered" evidence="1">
    <location>
        <begin position="1"/>
        <end position="24"/>
    </location>
</feature>